<keyword evidence="7" id="KW-0732">Signal</keyword>
<evidence type="ECO:0000256" key="2">
    <source>
        <dbReference type="ARBA" id="ARBA00022670"/>
    </source>
</evidence>
<keyword evidence="2 5" id="KW-0645">Protease</keyword>
<organism evidence="9 10">
    <name type="scientific">Sagittula salina</name>
    <dbReference type="NCBI Taxonomy" id="2820268"/>
    <lineage>
        <taxon>Bacteria</taxon>
        <taxon>Pseudomonadati</taxon>
        <taxon>Pseudomonadota</taxon>
        <taxon>Alphaproteobacteria</taxon>
        <taxon>Rhodobacterales</taxon>
        <taxon>Roseobacteraceae</taxon>
        <taxon>Sagittula</taxon>
    </lineage>
</organism>
<dbReference type="GO" id="GO:0006508">
    <property type="term" value="P:proteolysis"/>
    <property type="evidence" value="ECO:0007669"/>
    <property type="project" value="UniProtKB-KW"/>
</dbReference>
<dbReference type="InterPro" id="IPR036034">
    <property type="entry name" value="PDZ_sf"/>
</dbReference>
<comment type="caution">
    <text evidence="9">The sequence shown here is derived from an EMBL/GenBank/DDBJ whole genome shotgun (WGS) entry which is preliminary data.</text>
</comment>
<feature type="compositionally biased region" description="Basic and acidic residues" evidence="6">
    <location>
        <begin position="367"/>
        <end position="376"/>
    </location>
</feature>
<dbReference type="InterPro" id="IPR005151">
    <property type="entry name" value="Tail-specific_protease"/>
</dbReference>
<evidence type="ECO:0000256" key="3">
    <source>
        <dbReference type="ARBA" id="ARBA00022801"/>
    </source>
</evidence>
<dbReference type="InterPro" id="IPR001478">
    <property type="entry name" value="PDZ"/>
</dbReference>
<evidence type="ECO:0000256" key="6">
    <source>
        <dbReference type="SAM" id="MobiDB-lite"/>
    </source>
</evidence>
<dbReference type="Gene3D" id="3.90.226.10">
    <property type="entry name" value="2-enoyl-CoA Hydratase, Chain A, domain 1"/>
    <property type="match status" value="1"/>
</dbReference>
<feature type="domain" description="PDZ" evidence="8">
    <location>
        <begin position="88"/>
        <end position="156"/>
    </location>
</feature>
<evidence type="ECO:0000313" key="10">
    <source>
        <dbReference type="Proteomes" id="UP000675940"/>
    </source>
</evidence>
<dbReference type="PANTHER" id="PTHR32060">
    <property type="entry name" value="TAIL-SPECIFIC PROTEASE"/>
    <property type="match status" value="1"/>
</dbReference>
<dbReference type="AlphaFoldDB" id="A0A940MJ35"/>
<protein>
    <submittedName>
        <fullName evidence="9">S41 family peptidase</fullName>
    </submittedName>
</protein>
<feature type="region of interest" description="Disordered" evidence="6">
    <location>
        <begin position="366"/>
        <end position="404"/>
    </location>
</feature>
<dbReference type="CDD" id="cd07560">
    <property type="entry name" value="Peptidase_S41_CPP"/>
    <property type="match status" value="1"/>
</dbReference>
<keyword evidence="3 5" id="KW-0378">Hydrolase</keyword>
<dbReference type="Gene3D" id="3.30.750.44">
    <property type="match status" value="1"/>
</dbReference>
<dbReference type="SMART" id="SM00228">
    <property type="entry name" value="PDZ"/>
    <property type="match status" value="1"/>
</dbReference>
<evidence type="ECO:0000256" key="1">
    <source>
        <dbReference type="ARBA" id="ARBA00009179"/>
    </source>
</evidence>
<dbReference type="SUPFAM" id="SSF52096">
    <property type="entry name" value="ClpP/crotonase"/>
    <property type="match status" value="1"/>
</dbReference>
<dbReference type="Pfam" id="PF17820">
    <property type="entry name" value="PDZ_6"/>
    <property type="match status" value="1"/>
</dbReference>
<dbReference type="GO" id="GO:0008236">
    <property type="term" value="F:serine-type peptidase activity"/>
    <property type="evidence" value="ECO:0007669"/>
    <property type="project" value="UniProtKB-KW"/>
</dbReference>
<dbReference type="NCBIfam" id="TIGR00225">
    <property type="entry name" value="prc"/>
    <property type="match status" value="1"/>
</dbReference>
<proteinExistence type="inferred from homology"/>
<feature type="chain" id="PRO_5036814618" evidence="7">
    <location>
        <begin position="21"/>
        <end position="446"/>
    </location>
</feature>
<evidence type="ECO:0000256" key="7">
    <source>
        <dbReference type="SAM" id="SignalP"/>
    </source>
</evidence>
<sequence length="446" mass="48012">MQKFVMAALAGSLASVVATTQFVGPLLAQQQENDPSVYQQLDLFGDIFERIRSQYVEDVDEKKLIEAAINGMLTSLDPHSSYLPPDDAADMRVQTRGEFGGLGIEVTQEDGFVKVVSPIDGTPAMEAGIEAGDFITHVDGESVLGLTLDEAVDLMRGPVGSEILISVVREGEEEPFDVSIIRDTIKLTAVRARTEGDTVVLRVTTFNDQTYPNLAEGLAKQVEEAGGMDKVNGVVLDLRNNPGGLLTQAIKVSDAFLDAGEIVSTRGRDPVDGDRYNATPGDLISGKPLVVLINGGSASASEIVSGALQDHHRAIVVGTKSFGKGSVQTVMPLQGDGAMRLTTARYYTPSGRSIQNLGVSPDIVVEQPRRDPNAEPKEEEETNVFSRSEADLRGSLENDSLTPEEIEQIKADREKAEQAAKLRDEDYQLAYAIDILKGLSKLAPKD</sequence>
<dbReference type="CDD" id="cd06782">
    <property type="entry name" value="cpPDZ_CPP-like"/>
    <property type="match status" value="1"/>
</dbReference>
<keyword evidence="10" id="KW-1185">Reference proteome</keyword>
<evidence type="ECO:0000313" key="9">
    <source>
        <dbReference type="EMBL" id="MBP0482426.1"/>
    </source>
</evidence>
<dbReference type="EMBL" id="JAGISH010000003">
    <property type="protein sequence ID" value="MBP0482426.1"/>
    <property type="molecule type" value="Genomic_DNA"/>
</dbReference>
<accession>A0A940MJ35</accession>
<reference evidence="9" key="1">
    <citation type="submission" date="2021-03" db="EMBL/GenBank/DDBJ databases">
        <title>Sagittula salina sp. nov. strain M10.9X isolated from the marine waste.</title>
        <authorList>
            <person name="Satari L."/>
            <person name="Molina-Menor E."/>
            <person name="Vidal-Verdu A."/>
            <person name="Pascual J."/>
            <person name="Pereto J."/>
            <person name="Porcar M."/>
        </authorList>
    </citation>
    <scope>NUCLEOTIDE SEQUENCE</scope>
    <source>
        <strain evidence="9">M10.9X</strain>
    </source>
</reference>
<feature type="signal peptide" evidence="7">
    <location>
        <begin position="1"/>
        <end position="20"/>
    </location>
</feature>
<dbReference type="FunFam" id="2.30.42.10:FF:000063">
    <property type="entry name" value="Peptidase, S41 family"/>
    <property type="match status" value="1"/>
</dbReference>
<dbReference type="Gene3D" id="2.30.42.10">
    <property type="match status" value="1"/>
</dbReference>
<evidence type="ECO:0000259" key="8">
    <source>
        <dbReference type="PROSITE" id="PS50106"/>
    </source>
</evidence>
<dbReference type="PANTHER" id="PTHR32060:SF30">
    <property type="entry name" value="CARBOXY-TERMINAL PROCESSING PROTEASE CTPA"/>
    <property type="match status" value="1"/>
</dbReference>
<dbReference type="RefSeq" id="WP_209360275.1">
    <property type="nucleotide sequence ID" value="NZ_JAGISH010000003.1"/>
</dbReference>
<dbReference type="GO" id="GO:0007165">
    <property type="term" value="P:signal transduction"/>
    <property type="evidence" value="ECO:0007669"/>
    <property type="project" value="TreeGrafter"/>
</dbReference>
<dbReference type="InterPro" id="IPR055210">
    <property type="entry name" value="CtpA/B_N"/>
</dbReference>
<dbReference type="InterPro" id="IPR041489">
    <property type="entry name" value="PDZ_6"/>
</dbReference>
<evidence type="ECO:0000256" key="4">
    <source>
        <dbReference type="ARBA" id="ARBA00022825"/>
    </source>
</evidence>
<dbReference type="PROSITE" id="PS50106">
    <property type="entry name" value="PDZ"/>
    <property type="match status" value="1"/>
</dbReference>
<evidence type="ECO:0000256" key="5">
    <source>
        <dbReference type="RuleBase" id="RU004404"/>
    </source>
</evidence>
<dbReference type="GO" id="GO:0004175">
    <property type="term" value="F:endopeptidase activity"/>
    <property type="evidence" value="ECO:0007669"/>
    <property type="project" value="TreeGrafter"/>
</dbReference>
<dbReference type="Proteomes" id="UP000675940">
    <property type="component" value="Unassembled WGS sequence"/>
</dbReference>
<dbReference type="Pfam" id="PF03572">
    <property type="entry name" value="Peptidase_S41"/>
    <property type="match status" value="1"/>
</dbReference>
<comment type="similarity">
    <text evidence="1 5">Belongs to the peptidase S41A family.</text>
</comment>
<dbReference type="SUPFAM" id="SSF50156">
    <property type="entry name" value="PDZ domain-like"/>
    <property type="match status" value="1"/>
</dbReference>
<dbReference type="InterPro" id="IPR029045">
    <property type="entry name" value="ClpP/crotonase-like_dom_sf"/>
</dbReference>
<dbReference type="GO" id="GO:0030288">
    <property type="term" value="C:outer membrane-bounded periplasmic space"/>
    <property type="evidence" value="ECO:0007669"/>
    <property type="project" value="TreeGrafter"/>
</dbReference>
<dbReference type="Pfam" id="PF22694">
    <property type="entry name" value="CtpB_N-like"/>
    <property type="match status" value="1"/>
</dbReference>
<dbReference type="InterPro" id="IPR004447">
    <property type="entry name" value="Peptidase_S41A"/>
</dbReference>
<keyword evidence="4 5" id="KW-0720">Serine protease</keyword>
<gene>
    <name evidence="9" type="ORF">J5474_07960</name>
</gene>
<name>A0A940MJ35_9RHOB</name>
<dbReference type="SMART" id="SM00245">
    <property type="entry name" value="TSPc"/>
    <property type="match status" value="1"/>
</dbReference>